<dbReference type="InterPro" id="IPR049946">
    <property type="entry name" value="RIBOSOMAL_L20_CS"/>
</dbReference>
<dbReference type="Pfam" id="PF00453">
    <property type="entry name" value="Ribosomal_L20"/>
    <property type="match status" value="1"/>
</dbReference>
<dbReference type="CDD" id="cd07026">
    <property type="entry name" value="Ribosomal_L20"/>
    <property type="match status" value="1"/>
</dbReference>
<dbReference type="EMBL" id="LN483076">
    <property type="protein sequence ID" value="CEA04755.1"/>
    <property type="molecule type" value="Genomic_DNA"/>
</dbReference>
<gene>
    <name evidence="8 10" type="primary">rplT</name>
    <name evidence="10" type="ORF">BN1050_02128</name>
</gene>
<evidence type="ECO:0000256" key="1">
    <source>
        <dbReference type="ARBA" id="ARBA00007698"/>
    </source>
</evidence>
<keyword evidence="5 8" id="KW-0687">Ribonucleoprotein</keyword>
<dbReference type="GO" id="GO:0003735">
    <property type="term" value="F:structural constituent of ribosome"/>
    <property type="evidence" value="ECO:0007669"/>
    <property type="project" value="InterPro"/>
</dbReference>
<dbReference type="AlphaFoldDB" id="A0A078MET4"/>
<dbReference type="Gene3D" id="6.10.160.10">
    <property type="match status" value="1"/>
</dbReference>
<accession>A0A078MET4</accession>
<dbReference type="HOGENOM" id="CLU_123265_0_1_9"/>
<dbReference type="GO" id="GO:0000027">
    <property type="term" value="P:ribosomal large subunit assembly"/>
    <property type="evidence" value="ECO:0007669"/>
    <property type="project" value="UniProtKB-UniRule"/>
</dbReference>
<evidence type="ECO:0000256" key="9">
    <source>
        <dbReference type="RuleBase" id="RU000560"/>
    </source>
</evidence>
<evidence type="ECO:0000256" key="5">
    <source>
        <dbReference type="ARBA" id="ARBA00023274"/>
    </source>
</evidence>
<dbReference type="PRINTS" id="PR00062">
    <property type="entry name" value="RIBOSOMALL20"/>
</dbReference>
<dbReference type="GO" id="GO:0005840">
    <property type="term" value="C:ribosome"/>
    <property type="evidence" value="ECO:0007669"/>
    <property type="project" value="UniProtKB-KW"/>
</dbReference>
<dbReference type="InterPro" id="IPR035566">
    <property type="entry name" value="Ribosomal_protein_bL20_C"/>
</dbReference>
<dbReference type="FunFam" id="1.10.1900.20:FF:000001">
    <property type="entry name" value="50S ribosomal protein L20"/>
    <property type="match status" value="1"/>
</dbReference>
<dbReference type="InterPro" id="IPR005813">
    <property type="entry name" value="Ribosomal_bL20"/>
</dbReference>
<dbReference type="GO" id="GO:0019843">
    <property type="term" value="F:rRNA binding"/>
    <property type="evidence" value="ECO:0007669"/>
    <property type="project" value="UniProtKB-UniRule"/>
</dbReference>
<keyword evidence="4 8" id="KW-0689">Ribosomal protein</keyword>
<dbReference type="PROSITE" id="PS00937">
    <property type="entry name" value="RIBOSOMAL_L20"/>
    <property type="match status" value="1"/>
</dbReference>
<evidence type="ECO:0000256" key="2">
    <source>
        <dbReference type="ARBA" id="ARBA00022730"/>
    </source>
</evidence>
<dbReference type="GO" id="GO:0006412">
    <property type="term" value="P:translation"/>
    <property type="evidence" value="ECO:0007669"/>
    <property type="project" value="InterPro"/>
</dbReference>
<dbReference type="GO" id="GO:1990904">
    <property type="term" value="C:ribonucleoprotein complex"/>
    <property type="evidence" value="ECO:0007669"/>
    <property type="project" value="UniProtKB-KW"/>
</dbReference>
<dbReference type="NCBIfam" id="TIGR01032">
    <property type="entry name" value="rplT_bact"/>
    <property type="match status" value="1"/>
</dbReference>
<comment type="similarity">
    <text evidence="1 8 9">Belongs to the bacterial ribosomal protein bL20 family.</text>
</comment>
<evidence type="ECO:0000256" key="7">
    <source>
        <dbReference type="ARBA" id="ARBA00035172"/>
    </source>
</evidence>
<evidence type="ECO:0000313" key="10">
    <source>
        <dbReference type="EMBL" id="CEA04755.1"/>
    </source>
</evidence>
<organism evidence="10">
    <name type="scientific">Metalysinibacillus saudimassiliensis</name>
    <dbReference type="NCBI Taxonomy" id="1461583"/>
    <lineage>
        <taxon>Bacteria</taxon>
        <taxon>Bacillati</taxon>
        <taxon>Bacillota</taxon>
        <taxon>Bacilli</taxon>
        <taxon>Bacillales</taxon>
        <taxon>Caryophanaceae</taxon>
        <taxon>Metalysinibacillus</taxon>
    </lineage>
</organism>
<proteinExistence type="inferred from homology"/>
<reference evidence="10" key="1">
    <citation type="submission" date="2014-07" db="EMBL/GenBank/DDBJ databases">
        <authorList>
            <person name="Urmite Genomes Urmite Genomes"/>
        </authorList>
    </citation>
    <scope>NUCLEOTIDE SEQUENCE</scope>
    <source>
        <strain evidence="10">13S34_air</strain>
    </source>
</reference>
<evidence type="ECO:0000256" key="3">
    <source>
        <dbReference type="ARBA" id="ARBA00022884"/>
    </source>
</evidence>
<dbReference type="Gene3D" id="1.10.1900.20">
    <property type="entry name" value="Ribosomal protein L20"/>
    <property type="match status" value="1"/>
</dbReference>
<name>A0A078MET4_9BACL</name>
<evidence type="ECO:0000256" key="6">
    <source>
        <dbReference type="ARBA" id="ARBA00024775"/>
    </source>
</evidence>
<dbReference type="PANTHER" id="PTHR10986">
    <property type="entry name" value="39S RIBOSOMAL PROTEIN L20"/>
    <property type="match status" value="1"/>
</dbReference>
<sequence length="119" mass="13600">MPRVKGGIVTRKRRKKVLKLAKGHFGSKHRLYKVANQSVMKAGMYSYRDRRNKKRDFRKLWITRINAAARMNGLSYSRLMHGLKLANIDVNRKMLADLAVTDAQAFAQLAETAKQAVAK</sequence>
<protein>
    <recommendedName>
        <fullName evidence="7 8">Large ribosomal subunit protein bL20</fullName>
    </recommendedName>
</protein>
<comment type="function">
    <text evidence="6 8 9">Binds directly to 23S ribosomal RNA and is necessary for the in vitro assembly process of the 50S ribosomal subunit. It is not involved in the protein synthesizing functions of that subunit.</text>
</comment>
<keyword evidence="2 8" id="KW-0699">rRNA-binding</keyword>
<evidence type="ECO:0000256" key="4">
    <source>
        <dbReference type="ARBA" id="ARBA00022980"/>
    </source>
</evidence>
<keyword evidence="3 8" id="KW-0694">RNA-binding</keyword>
<dbReference type="SUPFAM" id="SSF74731">
    <property type="entry name" value="Ribosomal protein L20"/>
    <property type="match status" value="1"/>
</dbReference>
<dbReference type="PATRIC" id="fig|1461583.4.peg.2047"/>
<dbReference type="HAMAP" id="MF_00382">
    <property type="entry name" value="Ribosomal_bL20"/>
    <property type="match status" value="1"/>
</dbReference>
<evidence type="ECO:0000256" key="8">
    <source>
        <dbReference type="HAMAP-Rule" id="MF_00382"/>
    </source>
</evidence>